<dbReference type="RefSeq" id="WP_167216131.1">
    <property type="nucleotide sequence ID" value="NZ_JAASRO010000001.1"/>
</dbReference>
<feature type="domain" description="Polysaccharide lyase 8 N-terminal alpha-helical" evidence="8">
    <location>
        <begin position="45"/>
        <end position="353"/>
    </location>
</feature>
<dbReference type="Pfam" id="PF02884">
    <property type="entry name" value="Lyase_8_C"/>
    <property type="match status" value="1"/>
</dbReference>
<accession>A0A7X5VK19</accession>
<reference evidence="9 10" key="1">
    <citation type="submission" date="2020-03" db="EMBL/GenBank/DDBJ databases">
        <title>Sequencing the genomes of 1000 actinobacteria strains.</title>
        <authorList>
            <person name="Klenk H.-P."/>
        </authorList>
    </citation>
    <scope>NUCLEOTIDE SEQUENCE [LARGE SCALE GENOMIC DNA]</scope>
    <source>
        <strain evidence="9 10">DSM 45490</strain>
    </source>
</reference>
<evidence type="ECO:0000313" key="9">
    <source>
        <dbReference type="EMBL" id="NIK61553.1"/>
    </source>
</evidence>
<dbReference type="InterPro" id="IPR038970">
    <property type="entry name" value="Lyase_8"/>
</dbReference>
<evidence type="ECO:0000256" key="1">
    <source>
        <dbReference type="ARBA" id="ARBA00006699"/>
    </source>
</evidence>
<dbReference type="InterPro" id="IPR004103">
    <property type="entry name" value="Lyase_8_C"/>
</dbReference>
<dbReference type="InterPro" id="IPR008929">
    <property type="entry name" value="Chondroitin_lyas"/>
</dbReference>
<dbReference type="EC" id="4.2.2.1" evidence="9"/>
<evidence type="ECO:0000256" key="5">
    <source>
        <dbReference type="SAM" id="SignalP"/>
    </source>
</evidence>
<evidence type="ECO:0000259" key="8">
    <source>
        <dbReference type="Pfam" id="PF08124"/>
    </source>
</evidence>
<dbReference type="PANTHER" id="PTHR38481:SF1">
    <property type="entry name" value="HYALURONATE LYASE"/>
    <property type="match status" value="1"/>
</dbReference>
<dbReference type="InterPro" id="IPR011013">
    <property type="entry name" value="Gal_mutarotase_sf_dom"/>
</dbReference>
<dbReference type="InterPro" id="IPR012970">
    <property type="entry name" value="Lyase_8_alpha_N"/>
</dbReference>
<dbReference type="Gene3D" id="1.50.10.100">
    <property type="entry name" value="Chondroitin AC/alginate lyase"/>
    <property type="match status" value="1"/>
</dbReference>
<feature type="chain" id="PRO_5030678542" evidence="5">
    <location>
        <begin position="28"/>
        <end position="792"/>
    </location>
</feature>
<keyword evidence="3 9" id="KW-0456">Lyase</keyword>
<feature type="active site" evidence="4">
    <location>
        <position position="313"/>
    </location>
</feature>
<feature type="active site" evidence="4">
    <location>
        <position position="259"/>
    </location>
</feature>
<dbReference type="GO" id="GO:0005576">
    <property type="term" value="C:extracellular region"/>
    <property type="evidence" value="ECO:0007669"/>
    <property type="project" value="InterPro"/>
</dbReference>
<dbReference type="CDD" id="cd01083">
    <property type="entry name" value="GAG_Lyase"/>
    <property type="match status" value="1"/>
</dbReference>
<feature type="signal peptide" evidence="5">
    <location>
        <begin position="1"/>
        <end position="27"/>
    </location>
</feature>
<dbReference type="Pfam" id="PF08124">
    <property type="entry name" value="Lyase_8_N"/>
    <property type="match status" value="1"/>
</dbReference>
<keyword evidence="10" id="KW-1185">Reference proteome</keyword>
<evidence type="ECO:0000259" key="7">
    <source>
        <dbReference type="Pfam" id="PF02884"/>
    </source>
</evidence>
<dbReference type="Pfam" id="PF02278">
    <property type="entry name" value="Lyase_8"/>
    <property type="match status" value="1"/>
</dbReference>
<evidence type="ECO:0000256" key="4">
    <source>
        <dbReference type="PIRSR" id="PIRSR638970-1"/>
    </source>
</evidence>
<evidence type="ECO:0000256" key="3">
    <source>
        <dbReference type="ARBA" id="ARBA00023239"/>
    </source>
</evidence>
<dbReference type="Gene3D" id="2.70.98.10">
    <property type="match status" value="1"/>
</dbReference>
<dbReference type="InterPro" id="IPR011071">
    <property type="entry name" value="Lyase_8-like_C"/>
</dbReference>
<keyword evidence="2 5" id="KW-0732">Signal</keyword>
<dbReference type="GO" id="GO:0005975">
    <property type="term" value="P:carbohydrate metabolic process"/>
    <property type="evidence" value="ECO:0007669"/>
    <property type="project" value="InterPro"/>
</dbReference>
<comment type="caution">
    <text evidence="9">The sequence shown here is derived from an EMBL/GenBank/DDBJ whole genome shotgun (WGS) entry which is preliminary data.</text>
</comment>
<dbReference type="GO" id="GO:0030246">
    <property type="term" value="F:carbohydrate binding"/>
    <property type="evidence" value="ECO:0007669"/>
    <property type="project" value="InterPro"/>
</dbReference>
<organism evidence="9 10">
    <name type="scientific">Kribbella shirazensis</name>
    <dbReference type="NCBI Taxonomy" id="1105143"/>
    <lineage>
        <taxon>Bacteria</taxon>
        <taxon>Bacillati</taxon>
        <taxon>Actinomycetota</taxon>
        <taxon>Actinomycetes</taxon>
        <taxon>Propionibacteriales</taxon>
        <taxon>Kribbellaceae</taxon>
        <taxon>Kribbella</taxon>
    </lineage>
</organism>
<feature type="active site" evidence="4">
    <location>
        <position position="250"/>
    </location>
</feature>
<protein>
    <submittedName>
        <fullName evidence="9">Hyaluronate lyase</fullName>
        <ecNumber evidence="9">4.2.2.1</ecNumber>
    </submittedName>
</protein>
<dbReference type="SUPFAM" id="SSF48230">
    <property type="entry name" value="Chondroitin AC/alginate lyase"/>
    <property type="match status" value="1"/>
</dbReference>
<name>A0A7X5VK19_9ACTN</name>
<gene>
    <name evidence="9" type="ORF">BJY22_007270</name>
</gene>
<proteinExistence type="inferred from homology"/>
<dbReference type="InterPro" id="IPR014718">
    <property type="entry name" value="GH-type_carb-bd"/>
</dbReference>
<evidence type="ECO:0000313" key="10">
    <source>
        <dbReference type="Proteomes" id="UP000555407"/>
    </source>
</evidence>
<feature type="domain" description="Polysaccharide lyase family 8 central" evidence="6">
    <location>
        <begin position="399"/>
        <end position="668"/>
    </location>
</feature>
<comment type="similarity">
    <text evidence="1">Belongs to the polysaccharide lyase 8 family.</text>
</comment>
<dbReference type="PANTHER" id="PTHR38481">
    <property type="entry name" value="HYALURONATE LYASE"/>
    <property type="match status" value="1"/>
</dbReference>
<dbReference type="EMBL" id="JAASRO010000001">
    <property type="protein sequence ID" value="NIK61553.1"/>
    <property type="molecule type" value="Genomic_DNA"/>
</dbReference>
<dbReference type="SUPFAM" id="SSF49863">
    <property type="entry name" value="Hyaluronate lyase-like, C-terminal domain"/>
    <property type="match status" value="1"/>
</dbReference>
<dbReference type="Proteomes" id="UP000555407">
    <property type="component" value="Unassembled WGS sequence"/>
</dbReference>
<dbReference type="PROSITE" id="PS51318">
    <property type="entry name" value="TAT"/>
    <property type="match status" value="1"/>
</dbReference>
<dbReference type="Gene3D" id="2.60.220.10">
    <property type="entry name" value="Polysaccharide lyase family 8-like, C-terminal"/>
    <property type="match status" value="1"/>
</dbReference>
<dbReference type="InterPro" id="IPR003159">
    <property type="entry name" value="Lyase_8_central_dom"/>
</dbReference>
<evidence type="ECO:0000259" key="6">
    <source>
        <dbReference type="Pfam" id="PF02278"/>
    </source>
</evidence>
<dbReference type="InterPro" id="IPR006311">
    <property type="entry name" value="TAT_signal"/>
</dbReference>
<dbReference type="AlphaFoldDB" id="A0A7X5VK19"/>
<feature type="domain" description="Polysaccharide lyase family 8 C-terminal" evidence="7">
    <location>
        <begin position="682"/>
        <end position="744"/>
    </location>
</feature>
<sequence length="792" mass="84584">MFARRTFITAVGAVAVAGALRPASARAATAEDFAAARAVLHDILTGGTPDPANAMIKASLADVDARADELSKLLDRRADRDRAFVDLPLDAPNMRTTYERLRDLALAYATPGATRHGDAALAQDVISGLRVTHDRIYHHGGAKPGNWWFWVIGGPRSLLWTAALVHDVLPAADLADYSAAVKWFVPDPGVLDPAEWVGSNGSDVIEISILDGILTDDEGRITRGVEALAPLLPLVTKSDGFYADGSYIGHSVYAYTGSYGMVQLGGLARLFALLAATPWQIDNPDREDFFGVVEKSYAPLIHDGKMMDLVRGRAISVQLESDRIAGYITMEHILRLAQAVDPERALRWRSLVKGWLARDTAKPFPPRSPRWGFGPARVSLFAQVLDDPAIPAAAEREEHRQFPVMDRAVHRRNDWTYAISMSSRRIGYYEAINDQNKHGWHTGSGMTYLYNGDDTQFTDDFWPTVDPYRLPGTTADTTPLPVGAGSASRPNTTWVGGVTSTSGNHGLVGMAVRGIVAPGATQVQARKAWFCLDEQVVALGAGITGGGTEGAGGRFPVVTTVENRNLHEAGAGTLTVDGAVQPGEAGWSGEFGGVGWAHLEGVGGYLFPAGGTIRAVRADRTASWRDIDSGSAAGTTDPVTRRYLTLWFDHGIEPRDASYAYALVPGASARRTAQLAAASQVEILANTPTKQAIRLLNRDVVMAAFFAPGSQSGITVDAAVAIIVESDGRYLTIAVADPTRAATPIHVTLDRATTKVLTHDAGLVVTAGPTTKVTANLSGTVGSTRTTRLLLA</sequence>
<dbReference type="SUPFAM" id="SSF74650">
    <property type="entry name" value="Galactose mutarotase-like"/>
    <property type="match status" value="1"/>
</dbReference>
<evidence type="ECO:0000256" key="2">
    <source>
        <dbReference type="ARBA" id="ARBA00022729"/>
    </source>
</evidence>
<dbReference type="GO" id="GO:0030340">
    <property type="term" value="F:hyaluronate lyase activity"/>
    <property type="evidence" value="ECO:0007669"/>
    <property type="project" value="UniProtKB-EC"/>
</dbReference>